<accession>A0A2P4Y7R8</accession>
<comment type="cofactor">
    <cofactor evidence="1">
        <name>a divalent metal cation</name>
        <dbReference type="ChEBI" id="CHEBI:60240"/>
    </cofactor>
</comment>
<dbReference type="Pfam" id="PF13359">
    <property type="entry name" value="DDE_Tnp_4"/>
    <property type="match status" value="1"/>
</dbReference>
<evidence type="ECO:0000313" key="5">
    <source>
        <dbReference type="Proteomes" id="UP000237271"/>
    </source>
</evidence>
<feature type="domain" description="DDE Tnp4" evidence="3">
    <location>
        <begin position="173"/>
        <end position="252"/>
    </location>
</feature>
<organism evidence="4 5">
    <name type="scientific">Phytophthora palmivora</name>
    <dbReference type="NCBI Taxonomy" id="4796"/>
    <lineage>
        <taxon>Eukaryota</taxon>
        <taxon>Sar</taxon>
        <taxon>Stramenopiles</taxon>
        <taxon>Oomycota</taxon>
        <taxon>Peronosporomycetes</taxon>
        <taxon>Peronosporales</taxon>
        <taxon>Peronosporaceae</taxon>
        <taxon>Phytophthora</taxon>
    </lineage>
</organism>
<keyword evidence="2" id="KW-0479">Metal-binding</keyword>
<dbReference type="AlphaFoldDB" id="A0A2P4Y7R8"/>
<evidence type="ECO:0000259" key="3">
    <source>
        <dbReference type="Pfam" id="PF13359"/>
    </source>
</evidence>
<keyword evidence="5" id="KW-1185">Reference proteome</keyword>
<sequence>MTVPRWLERARNESLRRRPRLRLRLIAALALAAGLIPDEREGCILRHRLDWDVHKQTLLLEGQFQRSYRMTAGSFEHLLSFKRPALVQDEIQLHRRTGTDPKSPEITLQVTISWLAGGNYHTTRNLGGTSVTAIYDAMHAVMDVICNCTELIIGAPTESATRTYELADGFTTISKDSKYGLNVHAICDSMCRFTGYCFNSPGKVGNSFTFKKWKLLEAIMQLPAGFYIVGDNAYPLSDSLLVPFSKLELKSKAHSDYNFYLSQF</sequence>
<dbReference type="GO" id="GO:0046872">
    <property type="term" value="F:metal ion binding"/>
    <property type="evidence" value="ECO:0007669"/>
    <property type="project" value="UniProtKB-KW"/>
</dbReference>
<evidence type="ECO:0000256" key="1">
    <source>
        <dbReference type="ARBA" id="ARBA00001968"/>
    </source>
</evidence>
<dbReference type="InterPro" id="IPR027806">
    <property type="entry name" value="HARBI1_dom"/>
</dbReference>
<dbReference type="Proteomes" id="UP000237271">
    <property type="component" value="Unassembled WGS sequence"/>
</dbReference>
<protein>
    <recommendedName>
        <fullName evidence="3">DDE Tnp4 domain-containing protein</fullName>
    </recommendedName>
</protein>
<proteinExistence type="predicted"/>
<name>A0A2P4Y7R8_9STRA</name>
<gene>
    <name evidence="4" type="ORF">PHPALM_9249</name>
</gene>
<reference evidence="4 5" key="1">
    <citation type="journal article" date="2017" name="Genome Biol. Evol.">
        <title>Phytophthora megakarya and P. palmivora, closely related causal agents of cacao black pod rot, underwent increases in genome sizes and gene numbers by different mechanisms.</title>
        <authorList>
            <person name="Ali S.S."/>
            <person name="Shao J."/>
            <person name="Lary D.J."/>
            <person name="Kronmiller B."/>
            <person name="Shen D."/>
            <person name="Strem M.D."/>
            <person name="Amoako-Attah I."/>
            <person name="Akrofi A.Y."/>
            <person name="Begoude B.A."/>
            <person name="Ten Hoopen G.M."/>
            <person name="Coulibaly K."/>
            <person name="Kebe B.I."/>
            <person name="Melnick R.L."/>
            <person name="Guiltinan M.J."/>
            <person name="Tyler B.M."/>
            <person name="Meinhardt L.W."/>
            <person name="Bailey B.A."/>
        </authorList>
    </citation>
    <scope>NUCLEOTIDE SEQUENCE [LARGE SCALE GENOMIC DNA]</scope>
    <source>
        <strain evidence="5">sbr112.9</strain>
    </source>
</reference>
<evidence type="ECO:0000256" key="2">
    <source>
        <dbReference type="ARBA" id="ARBA00022723"/>
    </source>
</evidence>
<dbReference type="EMBL" id="NCKW01004984">
    <property type="protein sequence ID" value="POM73866.1"/>
    <property type="molecule type" value="Genomic_DNA"/>
</dbReference>
<dbReference type="OrthoDB" id="109201at2759"/>
<comment type="caution">
    <text evidence="4">The sequence shown here is derived from an EMBL/GenBank/DDBJ whole genome shotgun (WGS) entry which is preliminary data.</text>
</comment>
<evidence type="ECO:0000313" key="4">
    <source>
        <dbReference type="EMBL" id="POM73866.1"/>
    </source>
</evidence>